<keyword evidence="2" id="KW-0472">Membrane</keyword>
<evidence type="ECO:0000256" key="2">
    <source>
        <dbReference type="SAM" id="Phobius"/>
    </source>
</evidence>
<reference evidence="4" key="1">
    <citation type="journal article" date="2017" name="Nat. Ecol. Evol.">
        <title>Genome expansion and lineage-specific genetic innovations in the forest pathogenic fungi Armillaria.</title>
        <authorList>
            <person name="Sipos G."/>
            <person name="Prasanna A.N."/>
            <person name="Walter M.C."/>
            <person name="O'Connor E."/>
            <person name="Balint B."/>
            <person name="Krizsan K."/>
            <person name="Kiss B."/>
            <person name="Hess J."/>
            <person name="Varga T."/>
            <person name="Slot J."/>
            <person name="Riley R."/>
            <person name="Boka B."/>
            <person name="Rigling D."/>
            <person name="Barry K."/>
            <person name="Lee J."/>
            <person name="Mihaltcheva S."/>
            <person name="LaButti K."/>
            <person name="Lipzen A."/>
            <person name="Waldron R."/>
            <person name="Moloney N.M."/>
            <person name="Sperisen C."/>
            <person name="Kredics L."/>
            <person name="Vagvoelgyi C."/>
            <person name="Patrignani A."/>
            <person name="Fitzpatrick D."/>
            <person name="Nagy I."/>
            <person name="Doyle S."/>
            <person name="Anderson J.B."/>
            <person name="Grigoriev I.V."/>
            <person name="Gueldener U."/>
            <person name="Muensterkoetter M."/>
            <person name="Nagy L.G."/>
        </authorList>
    </citation>
    <scope>NUCLEOTIDE SEQUENCE [LARGE SCALE GENOMIC DNA]</scope>
    <source>
        <strain evidence="4">Ar21-2</strain>
    </source>
</reference>
<proteinExistence type="predicted"/>
<feature type="transmembrane region" description="Helical" evidence="2">
    <location>
        <begin position="144"/>
        <end position="163"/>
    </location>
</feature>
<dbReference type="AlphaFoldDB" id="A0A2H3ETG2"/>
<evidence type="ECO:0000313" key="4">
    <source>
        <dbReference type="Proteomes" id="UP000217790"/>
    </source>
</evidence>
<keyword evidence="4" id="KW-1185">Reference proteome</keyword>
<sequence>MSPSRCFSVLPPQVAVGETGQSQQGLVKFCSPIFSLGHVFKAPSSLRGATPVHDRWITTNFIPGASREKALTRPSYPRQDSVVQSSPHLHERNGDWSVTLTMAHGVMDRSVQRGIQDNSLVVPQNCFHADSISCLRKMSRADKFIVIFWLSTLPTFVPPYRVISTSRKLNNMRDYDLRQLRYLGLYCTLVNDIAS</sequence>
<gene>
    <name evidence="3" type="ORF">ARMGADRAFT_29011</name>
</gene>
<keyword evidence="2" id="KW-0812">Transmembrane</keyword>
<name>A0A2H3ETG2_ARMGA</name>
<evidence type="ECO:0000256" key="1">
    <source>
        <dbReference type="SAM" id="MobiDB-lite"/>
    </source>
</evidence>
<organism evidence="3 4">
    <name type="scientific">Armillaria gallica</name>
    <name type="common">Bulbous honey fungus</name>
    <name type="synonym">Armillaria bulbosa</name>
    <dbReference type="NCBI Taxonomy" id="47427"/>
    <lineage>
        <taxon>Eukaryota</taxon>
        <taxon>Fungi</taxon>
        <taxon>Dikarya</taxon>
        <taxon>Basidiomycota</taxon>
        <taxon>Agaricomycotina</taxon>
        <taxon>Agaricomycetes</taxon>
        <taxon>Agaricomycetidae</taxon>
        <taxon>Agaricales</taxon>
        <taxon>Marasmiineae</taxon>
        <taxon>Physalacriaceae</taxon>
        <taxon>Armillaria</taxon>
    </lineage>
</organism>
<dbReference type="InParanoid" id="A0A2H3ETG2"/>
<dbReference type="Proteomes" id="UP000217790">
    <property type="component" value="Unassembled WGS sequence"/>
</dbReference>
<evidence type="ECO:0000313" key="3">
    <source>
        <dbReference type="EMBL" id="PBL03708.1"/>
    </source>
</evidence>
<feature type="region of interest" description="Disordered" evidence="1">
    <location>
        <begin position="68"/>
        <end position="90"/>
    </location>
</feature>
<protein>
    <submittedName>
        <fullName evidence="3">Uncharacterized protein</fullName>
    </submittedName>
</protein>
<accession>A0A2H3ETG2</accession>
<dbReference type="EMBL" id="KZ293644">
    <property type="protein sequence ID" value="PBL03708.1"/>
    <property type="molecule type" value="Genomic_DNA"/>
</dbReference>
<keyword evidence="2" id="KW-1133">Transmembrane helix</keyword>